<dbReference type="GeneID" id="89943295"/>
<organism evidence="2 3">
    <name type="scientific">Canariomyces notabilis</name>
    <dbReference type="NCBI Taxonomy" id="2074819"/>
    <lineage>
        <taxon>Eukaryota</taxon>
        <taxon>Fungi</taxon>
        <taxon>Dikarya</taxon>
        <taxon>Ascomycota</taxon>
        <taxon>Pezizomycotina</taxon>
        <taxon>Sordariomycetes</taxon>
        <taxon>Sordariomycetidae</taxon>
        <taxon>Sordariales</taxon>
        <taxon>Chaetomiaceae</taxon>
        <taxon>Canariomyces</taxon>
    </lineage>
</organism>
<proteinExistence type="predicted"/>
<accession>A0AAN6TE02</accession>
<dbReference type="EMBL" id="MU853341">
    <property type="protein sequence ID" value="KAK4112677.1"/>
    <property type="molecule type" value="Genomic_DNA"/>
</dbReference>
<feature type="compositionally biased region" description="Polar residues" evidence="1">
    <location>
        <begin position="70"/>
        <end position="86"/>
    </location>
</feature>
<evidence type="ECO:0000256" key="1">
    <source>
        <dbReference type="SAM" id="MobiDB-lite"/>
    </source>
</evidence>
<sequence length="316" mass="35592">MEHLHLIVDVFDALCKSMVPEWMCSTKSSKLEGARQVISWIHGLCVAAESNQKLSDTIPSRVHRVEVSRKNTAGGSDQDESQILSKSATIDLPGGESYTATLETRIPSSIQGLVLSAAFHRDEWKIRHYYTLPSPNWDHFMQSFPLKRPSASEFDNLLLEANASRAFCMVDPLKLGACLSEDLPVITLSGKGVVSIYDQEYVNCSDLQFSLWNCVTKRDLFGDQDLGQLISENLEPIIAVRKKERTWEIDAWTEWTELESHGSPDESLVICVDRSLSMNTAMPQDWNPSESDASTQPSRLHEVKDFFHHFSTRLCA</sequence>
<dbReference type="Proteomes" id="UP001302812">
    <property type="component" value="Unassembled WGS sequence"/>
</dbReference>
<evidence type="ECO:0000313" key="2">
    <source>
        <dbReference type="EMBL" id="KAK4112677.1"/>
    </source>
</evidence>
<dbReference type="AlphaFoldDB" id="A0AAN6TE02"/>
<comment type="caution">
    <text evidence="2">The sequence shown here is derived from an EMBL/GenBank/DDBJ whole genome shotgun (WGS) entry which is preliminary data.</text>
</comment>
<reference evidence="2" key="1">
    <citation type="journal article" date="2023" name="Mol. Phylogenet. Evol.">
        <title>Genome-scale phylogeny and comparative genomics of the fungal order Sordariales.</title>
        <authorList>
            <person name="Hensen N."/>
            <person name="Bonometti L."/>
            <person name="Westerberg I."/>
            <person name="Brannstrom I.O."/>
            <person name="Guillou S."/>
            <person name="Cros-Aarteil S."/>
            <person name="Calhoun S."/>
            <person name="Haridas S."/>
            <person name="Kuo A."/>
            <person name="Mondo S."/>
            <person name="Pangilinan J."/>
            <person name="Riley R."/>
            <person name="LaButti K."/>
            <person name="Andreopoulos B."/>
            <person name="Lipzen A."/>
            <person name="Chen C."/>
            <person name="Yan M."/>
            <person name="Daum C."/>
            <person name="Ng V."/>
            <person name="Clum A."/>
            <person name="Steindorff A."/>
            <person name="Ohm R.A."/>
            <person name="Martin F."/>
            <person name="Silar P."/>
            <person name="Natvig D.O."/>
            <person name="Lalanne C."/>
            <person name="Gautier V."/>
            <person name="Ament-Velasquez S.L."/>
            <person name="Kruys A."/>
            <person name="Hutchinson M.I."/>
            <person name="Powell A.J."/>
            <person name="Barry K."/>
            <person name="Miller A.N."/>
            <person name="Grigoriev I.V."/>
            <person name="Debuchy R."/>
            <person name="Gladieux P."/>
            <person name="Hiltunen Thoren M."/>
            <person name="Johannesson H."/>
        </authorList>
    </citation>
    <scope>NUCLEOTIDE SEQUENCE</scope>
    <source>
        <strain evidence="2">CBS 508.74</strain>
    </source>
</reference>
<protein>
    <submittedName>
        <fullName evidence="2">Uncharacterized protein</fullName>
    </submittedName>
</protein>
<keyword evidence="3" id="KW-1185">Reference proteome</keyword>
<reference evidence="2" key="2">
    <citation type="submission" date="2023-05" db="EMBL/GenBank/DDBJ databases">
        <authorList>
            <consortium name="Lawrence Berkeley National Laboratory"/>
            <person name="Steindorff A."/>
            <person name="Hensen N."/>
            <person name="Bonometti L."/>
            <person name="Westerberg I."/>
            <person name="Brannstrom I.O."/>
            <person name="Guillou S."/>
            <person name="Cros-Aarteil S."/>
            <person name="Calhoun S."/>
            <person name="Haridas S."/>
            <person name="Kuo A."/>
            <person name="Mondo S."/>
            <person name="Pangilinan J."/>
            <person name="Riley R."/>
            <person name="Labutti K."/>
            <person name="Andreopoulos B."/>
            <person name="Lipzen A."/>
            <person name="Chen C."/>
            <person name="Yanf M."/>
            <person name="Daum C."/>
            <person name="Ng V."/>
            <person name="Clum A."/>
            <person name="Ohm R."/>
            <person name="Martin F."/>
            <person name="Silar P."/>
            <person name="Natvig D."/>
            <person name="Lalanne C."/>
            <person name="Gautier V."/>
            <person name="Ament-Velasquez S.L."/>
            <person name="Kruys A."/>
            <person name="Hutchinson M.I."/>
            <person name="Powell A.J."/>
            <person name="Barry K."/>
            <person name="Miller A.N."/>
            <person name="Grigoriev I.V."/>
            <person name="Debuchy R."/>
            <person name="Gladieux P."/>
            <person name="Thoren M.H."/>
            <person name="Johannesson H."/>
        </authorList>
    </citation>
    <scope>NUCLEOTIDE SEQUENCE</scope>
    <source>
        <strain evidence="2">CBS 508.74</strain>
    </source>
</reference>
<evidence type="ECO:0000313" key="3">
    <source>
        <dbReference type="Proteomes" id="UP001302812"/>
    </source>
</evidence>
<gene>
    <name evidence="2" type="ORF">N656DRAFT_844885</name>
</gene>
<name>A0AAN6TE02_9PEZI</name>
<dbReference type="RefSeq" id="XP_064670247.1">
    <property type="nucleotide sequence ID" value="XM_064819169.1"/>
</dbReference>
<feature type="region of interest" description="Disordered" evidence="1">
    <location>
        <begin position="67"/>
        <end position="86"/>
    </location>
</feature>